<feature type="domain" description="Reverse transcriptase" evidence="1">
    <location>
        <begin position="1008"/>
        <end position="1150"/>
    </location>
</feature>
<dbReference type="PANTHER" id="PTHR33075">
    <property type="entry name" value="OS02G0499800 PROTEIN"/>
    <property type="match status" value="1"/>
</dbReference>
<dbReference type="Pfam" id="PF00078">
    <property type="entry name" value="RVT_1"/>
    <property type="match status" value="1"/>
</dbReference>
<dbReference type="Gene3D" id="3.60.10.10">
    <property type="entry name" value="Endonuclease/exonuclease/phosphatase"/>
    <property type="match status" value="1"/>
</dbReference>
<evidence type="ECO:0000313" key="2">
    <source>
        <dbReference type="EMBL" id="ABF97039.1"/>
    </source>
</evidence>
<evidence type="ECO:0000259" key="1">
    <source>
        <dbReference type="Pfam" id="PF00078"/>
    </source>
</evidence>
<dbReference type="SUPFAM" id="SSF56219">
    <property type="entry name" value="DNase I-like"/>
    <property type="match status" value="1"/>
</dbReference>
<dbReference type="SUPFAM" id="SSF56672">
    <property type="entry name" value="DNA/RNA polymerases"/>
    <property type="match status" value="1"/>
</dbReference>
<protein>
    <submittedName>
        <fullName evidence="2">Retrotransposon protein, putative, unclassified</fullName>
    </submittedName>
</protein>
<dbReference type="PANTHER" id="PTHR33075:SF7">
    <property type="entry name" value="OS02G0303350 PROTEIN"/>
    <property type="match status" value="1"/>
</dbReference>
<dbReference type="AlphaFoldDB" id="Q10IF0"/>
<reference evidence="2" key="2">
    <citation type="submission" date="2006-06" db="EMBL/GenBank/DDBJ databases">
        <authorList>
            <person name="Buell R."/>
            <person name="Wing R.A."/>
            <person name="McCombie W.A."/>
            <person name="Ouyang S."/>
        </authorList>
    </citation>
    <scope>NUCLEOTIDE SEQUENCE</scope>
</reference>
<reference evidence="2" key="1">
    <citation type="journal article" date="2005" name="Genome Res.">
        <title>Sequence, annotation, and analysis of synteny between rice chromosome 3 and diverged grass species.</title>
        <authorList>
            <consortium name="Rice Chromosome 3 Sequencing Consortium"/>
            <person name="Buell C.R."/>
            <person name="Yuan Q."/>
            <person name="Ouyang S."/>
            <person name="Liu J."/>
            <person name="Zhu W."/>
            <person name="Wang A."/>
            <person name="Maiti R."/>
            <person name="Haas B."/>
            <person name="Wortman J."/>
            <person name="Pertea M."/>
            <person name="Jones K.M."/>
            <person name="Kim M."/>
            <person name="Overton L."/>
            <person name="Tsitrin T."/>
            <person name="Fadrosh D."/>
            <person name="Bera J."/>
            <person name="Weaver B."/>
            <person name="Jin S."/>
            <person name="Johri S."/>
            <person name="Reardon M."/>
            <person name="Webb K."/>
            <person name="Hill J."/>
            <person name="Moffat K."/>
            <person name="Tallon L."/>
            <person name="Van Aken S."/>
            <person name="Lewis M."/>
            <person name="Utterback T."/>
            <person name="Feldblyum T."/>
            <person name="Zismann V."/>
            <person name="Iobst S."/>
            <person name="Hsiao J."/>
            <person name="de Vazeille A.R."/>
            <person name="Salzberg S.L."/>
            <person name="White O."/>
            <person name="Fraser C."/>
            <person name="Yu Y."/>
            <person name="Kim H."/>
            <person name="Rambo T."/>
            <person name="Currie J."/>
            <person name="Collura K."/>
            <person name="Kernodle-Thompson S."/>
            <person name="Wei F."/>
            <person name="Kudrna K."/>
            <person name="Ammiraju J.S."/>
            <person name="Luo M."/>
            <person name="Goicoechea J.L."/>
            <person name="Wing R.A."/>
            <person name="Henry D."/>
            <person name="Oates R."/>
            <person name="Palmer M."/>
            <person name="Pries G."/>
            <person name="Saski C."/>
            <person name="Simmons J."/>
            <person name="Soderlund C."/>
            <person name="Nelson W."/>
            <person name="de la Bastide M."/>
            <person name="Spiegel L."/>
            <person name="Nascimento L."/>
            <person name="Huang E."/>
            <person name="Preston R."/>
            <person name="Zutavern T."/>
            <person name="Palmer L."/>
            <person name="O'Shaughnessy A."/>
            <person name="Dike S."/>
            <person name="McCombie W.R."/>
            <person name="Minx P."/>
            <person name="Cordum H."/>
            <person name="Wilson R."/>
            <person name="Jin W."/>
            <person name="Lee H.R."/>
            <person name="Jiang J."/>
            <person name="Jackson S."/>
        </authorList>
    </citation>
    <scope>NUCLEOTIDE SEQUENCE [LARGE SCALE GENOMIC DNA]</scope>
</reference>
<gene>
    <name evidence="2" type="ordered locus">LOC_Os03g35454</name>
</gene>
<accession>Q10IF0</accession>
<dbReference type="InterPro" id="IPR043502">
    <property type="entry name" value="DNA/RNA_pol_sf"/>
</dbReference>
<organism evidence="2">
    <name type="scientific">Oryza sativa subsp. japonica</name>
    <name type="common">Rice</name>
    <dbReference type="NCBI Taxonomy" id="39947"/>
    <lineage>
        <taxon>Eukaryota</taxon>
        <taxon>Viridiplantae</taxon>
        <taxon>Streptophyta</taxon>
        <taxon>Embryophyta</taxon>
        <taxon>Tracheophyta</taxon>
        <taxon>Spermatophyta</taxon>
        <taxon>Magnoliopsida</taxon>
        <taxon>Liliopsida</taxon>
        <taxon>Poales</taxon>
        <taxon>Poaceae</taxon>
        <taxon>BOP clade</taxon>
        <taxon>Oryzoideae</taxon>
        <taxon>Oryzeae</taxon>
        <taxon>Oryzinae</taxon>
        <taxon>Oryza</taxon>
        <taxon>Oryza sativa</taxon>
    </lineage>
</organism>
<dbReference type="EMBL" id="DP000009">
    <property type="protein sequence ID" value="ABF97039.1"/>
    <property type="molecule type" value="Genomic_DNA"/>
</dbReference>
<sequence length="1210" mass="136540">MAQTTAAFVASSSASLLRAVTVHEWRHRCHLALARGERDGVGGEWWGPRIAKKRDSPSLASERIKSTGTLKNLKARFWTCNEVKQIFQASSQLFPHLVQVLSPHGSATAVVNPDPVPFLPPTLQLQESWDHQLERADLCLQEEPPRRNEDMAVVQNVLGYHILEVSWHPMEFLYIRVASALLRDTLISGGPYDVEHQFMLSFVPQDFAVSCRNSPFTMEGWIMFLDFPLDFKTPAIIDKAVSLFGKVIKAQLDDNVRGRLLVKAVYSSTLQVPRRIVIKRVTAFGGVGRSWTVSVFLCDGDLPDVMPTDEDLPPVNHISVPEPVPQVQPEVELFRDNMQEDAHEDQQQQSHTISALSVVAAGSHQWSLAMGPPQNLQIVSYSLPVVQIEAHHFEDVEMIEPIASVPPNQADLPMAPFQQLGSNRPSLKKSKKGKAKQVAIIDTDRRRSSRINKLTEGYMSPDPNLGIGKPRGKSVKKLKLIAQQSGIVSSLHPLTPDFFEDDDSSDSKNPSIECSIQMLQNLATQLCGMKETNVSAHELEFPMLEFNVYGPSYGPERDVFVQWMNSLDIEPNENWIIMGDFNFYRFVQNRNRPGGDMNDIFLFNDMISNLGLIEIPLKDRSFTWSNMHDSPLLEQLDWVFISPSWLISYPNTLALSMIKHISDHVPLKVQVQTAIPRANVCRFENFWVQHEGFFQQVLNAWLAVQNIDSSAMAISAELKQVKRNLKCWSKELSKLSLVIDNCNKVINFFDIFEERRLLSVLELVFRSMVRKKVTLLLGYKQEYWRKRFRQNWAQFGGENTKNFHAMASKRFRKNSTQLTTSDGIDISDHEGKAGLVLETYRARLGVSGLPSMAFELSDLFIPRDDLDDLVEPFSTKEIDEIIAQMPTDKAPGPDGKDGTTGSPKSIWFHKIQDNYIDRARRHFLWRGKDLNSTKKSLASWGKVFAHSFPTLFSFAKHKLDTVAQHHSRSVDDQFFLPLSVQAYEEYKVFLEDVTQISLNYMVDKWTYIWASTSVLLNGVPGKFFPCRRGVRQGDPLSPPLFAIGADILQSIINKGHQRGVFHLPILINGDCNFPIVPYADDTLLFMQASRTLLLALKALLNTVASSTGLKVNFSKSCLIPLNLDEDKANNPAQTFGCSFGTLPFTYLGLPLSCSKPKVIDFSPLTDWIERMLVATSAFLSYGDRLTLVNSVLSTMPTYYMCSLQLPVAVI</sequence>
<name>Q10IF0_ORYSJ</name>
<dbReference type="InterPro" id="IPR000477">
    <property type="entry name" value="RT_dom"/>
</dbReference>
<dbReference type="InterPro" id="IPR036691">
    <property type="entry name" value="Endo/exonu/phosph_ase_sf"/>
</dbReference>
<proteinExistence type="predicted"/>